<feature type="domain" description="GH26" evidence="5">
    <location>
        <begin position="1"/>
        <end position="256"/>
    </location>
</feature>
<evidence type="ECO:0000259" key="5">
    <source>
        <dbReference type="PROSITE" id="PS51764"/>
    </source>
</evidence>
<dbReference type="SUPFAM" id="SSF51445">
    <property type="entry name" value="(Trans)glycosidases"/>
    <property type="match status" value="2"/>
</dbReference>
<reference evidence="7" key="1">
    <citation type="submission" date="2024-03" db="EMBL/GenBank/DDBJ databases">
        <title>Chitinophaga horti sp. nov., isolated from garden soil.</title>
        <authorList>
            <person name="Lee D.S."/>
            <person name="Han D.M."/>
            <person name="Baek J.H."/>
            <person name="Choi D.G."/>
            <person name="Jeon J.H."/>
            <person name="Jeon C.O."/>
        </authorList>
    </citation>
    <scope>NUCLEOTIDE SEQUENCE [LARGE SCALE GENOMIC DNA]</scope>
    <source>
        <strain evidence="7">GPA1</strain>
    </source>
</reference>
<dbReference type="EMBL" id="CP149822">
    <property type="protein sequence ID" value="WZN41284.1"/>
    <property type="molecule type" value="Genomic_DNA"/>
</dbReference>
<feature type="active site" description="Nucleophile" evidence="4">
    <location>
        <position position="198"/>
    </location>
</feature>
<dbReference type="Gene3D" id="3.20.20.80">
    <property type="entry name" value="Glycosidases"/>
    <property type="match status" value="2"/>
</dbReference>
<feature type="active site" description="Proton donor" evidence="4">
    <location>
        <position position="93"/>
    </location>
</feature>
<name>A0ABZ2YR14_9BACT</name>
<gene>
    <name evidence="6" type="ORF">WJU16_25300</name>
</gene>
<keyword evidence="7" id="KW-1185">Reference proteome</keyword>
<evidence type="ECO:0000313" key="6">
    <source>
        <dbReference type="EMBL" id="WZN41284.1"/>
    </source>
</evidence>
<evidence type="ECO:0000256" key="3">
    <source>
        <dbReference type="ARBA" id="ARBA00023295"/>
    </source>
</evidence>
<dbReference type="RefSeq" id="WP_341836139.1">
    <property type="nucleotide sequence ID" value="NZ_CP149822.1"/>
</dbReference>
<protein>
    <submittedName>
        <fullName evidence="6">Glycosyl hydrolase</fullName>
    </submittedName>
</protein>
<organism evidence="6 7">
    <name type="scientific">Chitinophaga pollutisoli</name>
    <dbReference type="NCBI Taxonomy" id="3133966"/>
    <lineage>
        <taxon>Bacteria</taxon>
        <taxon>Pseudomonadati</taxon>
        <taxon>Bacteroidota</taxon>
        <taxon>Chitinophagia</taxon>
        <taxon>Chitinophagales</taxon>
        <taxon>Chitinophagaceae</taxon>
        <taxon>Chitinophaga</taxon>
    </lineage>
</organism>
<sequence length="660" mass="74574">MPRMQITSMYIAWGNGPEHLLPDTLAAVYNDGSVPMITWEPWRSRFGHSIDGLGQEQKVLSLIPTGIFDSYLERFADQVKALNRPLFLRFAHEADNPAYPWSPSGGNTPDEFKAAWQYVHTLFQRRGAINAIWVWNPWKASNAETWFPGKAYVDWLGVTILNYGPAHGGNEWYAFEKLYAPFHRLPLFRSGLPVMVAEMGSAADAGNQSRWLSDAFRDISLLFPEIHAQVFFNTAHDTNVPPGDSSRYIDWTIRQPMPVLTALNNYPRLHGPVAAIASISQITTSSTAVHHLLPDSIRGLLYQKGEEWFGNRHVLTRRETASDMQQMQQLGVNTIRRYGPGVYDRNVLAEAGSHGIRVHYGFWLPDVTDMDKDSSSLTRMQASILRTVAGRRSDTVITAWHLGNNAWQELSQYHFKPALLYQQQRYLQWLEGLAAAIKAADPSRVVTTDLHMYPGLPESMPWLRLQLPAIDAFGVEATGDTSGLSRLLAGNFPCFINRMPVSAFAKLPPTPAFLTNWQDLENRNFVSFDGLTDLQGRYKKDLHLLTGLWSHSPAQAPLPKVKILRPSRTTLPGSQLTYNALVSTGNGWRFTVPDTDRLRFEWYLVQTDGYGNPFRIQQVGEGWSLTLRVPEQPMHYWLYLEAAKDGSVSTDFSSLHTPLF</sequence>
<proteinExistence type="inferred from homology"/>
<dbReference type="Proteomes" id="UP001485459">
    <property type="component" value="Chromosome"/>
</dbReference>
<comment type="similarity">
    <text evidence="1 4">Belongs to the glycosyl hydrolase 26 family.</text>
</comment>
<dbReference type="Pfam" id="PF02156">
    <property type="entry name" value="Glyco_hydro_26"/>
    <property type="match status" value="1"/>
</dbReference>
<dbReference type="GO" id="GO:0016787">
    <property type="term" value="F:hydrolase activity"/>
    <property type="evidence" value="ECO:0007669"/>
    <property type="project" value="UniProtKB-KW"/>
</dbReference>
<dbReference type="PANTHER" id="PTHR40079">
    <property type="entry name" value="MANNAN ENDO-1,4-BETA-MANNOSIDASE E-RELATED"/>
    <property type="match status" value="1"/>
</dbReference>
<dbReference type="PANTHER" id="PTHR40079:SF4">
    <property type="entry name" value="GH26 DOMAIN-CONTAINING PROTEIN-RELATED"/>
    <property type="match status" value="1"/>
</dbReference>
<dbReference type="InterPro" id="IPR000805">
    <property type="entry name" value="Glyco_hydro_26"/>
</dbReference>
<keyword evidence="2 4" id="KW-0378">Hydrolase</keyword>
<dbReference type="InterPro" id="IPR022790">
    <property type="entry name" value="GH26_dom"/>
</dbReference>
<dbReference type="InterPro" id="IPR017853">
    <property type="entry name" value="GH"/>
</dbReference>
<evidence type="ECO:0000256" key="4">
    <source>
        <dbReference type="PROSITE-ProRule" id="PRU01100"/>
    </source>
</evidence>
<evidence type="ECO:0000256" key="1">
    <source>
        <dbReference type="ARBA" id="ARBA00007754"/>
    </source>
</evidence>
<accession>A0ABZ2YR14</accession>
<dbReference type="PROSITE" id="PS51764">
    <property type="entry name" value="GH26"/>
    <property type="match status" value="1"/>
</dbReference>
<evidence type="ECO:0000256" key="2">
    <source>
        <dbReference type="ARBA" id="ARBA00022801"/>
    </source>
</evidence>
<keyword evidence="3 4" id="KW-0326">Glycosidase</keyword>
<evidence type="ECO:0000313" key="7">
    <source>
        <dbReference type="Proteomes" id="UP001485459"/>
    </source>
</evidence>